<dbReference type="Proteomes" id="UP000504638">
    <property type="component" value="Unplaced"/>
</dbReference>
<feature type="compositionally biased region" description="Low complexity" evidence="1">
    <location>
        <begin position="106"/>
        <end position="128"/>
    </location>
</feature>
<dbReference type="EMBL" id="ML975155">
    <property type="protein sequence ID" value="KAF1813332.1"/>
    <property type="molecule type" value="Genomic_DNA"/>
</dbReference>
<dbReference type="GeneID" id="54423376"/>
<feature type="compositionally biased region" description="Basic and acidic residues" evidence="1">
    <location>
        <begin position="133"/>
        <end position="149"/>
    </location>
</feature>
<dbReference type="RefSeq" id="XP_033534963.1">
    <property type="nucleotide sequence ID" value="XM_033682806.1"/>
</dbReference>
<proteinExistence type="predicted"/>
<evidence type="ECO:0000256" key="1">
    <source>
        <dbReference type="SAM" id="MobiDB-lite"/>
    </source>
</evidence>
<feature type="compositionally biased region" description="Acidic residues" evidence="1">
    <location>
        <begin position="208"/>
        <end position="225"/>
    </location>
</feature>
<name>A0A6G1G5P7_9PEZI</name>
<evidence type="ECO:0000313" key="2">
    <source>
        <dbReference type="EMBL" id="KAF1813332.1"/>
    </source>
</evidence>
<protein>
    <submittedName>
        <fullName evidence="2 4">Uncharacterized protein</fullName>
    </submittedName>
</protein>
<feature type="region of interest" description="Disordered" evidence="1">
    <location>
        <begin position="208"/>
        <end position="232"/>
    </location>
</feature>
<dbReference type="OrthoDB" id="77607at2759"/>
<evidence type="ECO:0000313" key="3">
    <source>
        <dbReference type="Proteomes" id="UP000504638"/>
    </source>
</evidence>
<feature type="region of interest" description="Disordered" evidence="1">
    <location>
        <begin position="1"/>
        <end position="154"/>
    </location>
</feature>
<reference evidence="2 4" key="1">
    <citation type="submission" date="2020-01" db="EMBL/GenBank/DDBJ databases">
        <authorList>
            <consortium name="DOE Joint Genome Institute"/>
            <person name="Haridas S."/>
            <person name="Albert R."/>
            <person name="Binder M."/>
            <person name="Bloem J."/>
            <person name="Labutti K."/>
            <person name="Salamov A."/>
            <person name="Andreopoulos B."/>
            <person name="Baker S.E."/>
            <person name="Barry K."/>
            <person name="Bills G."/>
            <person name="Bluhm B.H."/>
            <person name="Cannon C."/>
            <person name="Castanera R."/>
            <person name="Culley D.E."/>
            <person name="Daum C."/>
            <person name="Ezra D."/>
            <person name="Gonzalez J.B."/>
            <person name="Henrissat B."/>
            <person name="Kuo A."/>
            <person name="Liang C."/>
            <person name="Lipzen A."/>
            <person name="Lutzoni F."/>
            <person name="Magnuson J."/>
            <person name="Mondo S."/>
            <person name="Nolan M."/>
            <person name="Ohm R."/>
            <person name="Pangilinan J."/>
            <person name="Park H.-J."/>
            <person name="Ramirez L."/>
            <person name="Alfaro M."/>
            <person name="Sun H."/>
            <person name="Tritt A."/>
            <person name="Yoshinaga Y."/>
            <person name="Zwiers L.-H."/>
            <person name="Turgeon B.G."/>
            <person name="Goodwin S.B."/>
            <person name="Spatafora J.W."/>
            <person name="Crous P.W."/>
            <person name="Grigoriev I.V."/>
        </authorList>
    </citation>
    <scope>NUCLEOTIDE SEQUENCE</scope>
    <source>
        <strain evidence="2 4">CBS 781.70</strain>
    </source>
</reference>
<keyword evidence="3" id="KW-1185">Reference proteome</keyword>
<reference evidence="4" key="2">
    <citation type="submission" date="2020-04" db="EMBL/GenBank/DDBJ databases">
        <authorList>
            <consortium name="NCBI Genome Project"/>
        </authorList>
    </citation>
    <scope>NUCLEOTIDE SEQUENCE</scope>
    <source>
        <strain evidence="4">CBS 781.70</strain>
    </source>
</reference>
<organism evidence="2">
    <name type="scientific">Eremomyces bilateralis CBS 781.70</name>
    <dbReference type="NCBI Taxonomy" id="1392243"/>
    <lineage>
        <taxon>Eukaryota</taxon>
        <taxon>Fungi</taxon>
        <taxon>Dikarya</taxon>
        <taxon>Ascomycota</taxon>
        <taxon>Pezizomycotina</taxon>
        <taxon>Dothideomycetes</taxon>
        <taxon>Dothideomycetes incertae sedis</taxon>
        <taxon>Eremomycetales</taxon>
        <taxon>Eremomycetaceae</taxon>
        <taxon>Eremomyces</taxon>
    </lineage>
</organism>
<gene>
    <name evidence="2 4" type="ORF">P152DRAFT_513577</name>
</gene>
<evidence type="ECO:0000313" key="4">
    <source>
        <dbReference type="RefSeq" id="XP_033534963.1"/>
    </source>
</evidence>
<sequence length="232" mass="26078">MADIQATHRQQRKTRPQKQPPQGLAALLQAERDNKKRKAPSDDNDAPTDSRKKSKADVPASPPQERKEDEAEAVTTAAPIAPAHPVDEDEWAAFERDVATPPPQLSPTSAPTHPLTAHATIAAAPVTASELTAQEREKPAGEMRRRDAETAAEQEDAVVALEEEFEEMRRLEGRVRRLRERREEVRRGVVEGREVVEEVVVEEVVEKEVVEDEEEEDEEYDDEWDNLGFRPG</sequence>
<accession>A0A6G1G5P7</accession>
<reference evidence="4" key="3">
    <citation type="submission" date="2025-04" db="UniProtKB">
        <authorList>
            <consortium name="RefSeq"/>
        </authorList>
    </citation>
    <scope>IDENTIFICATION</scope>
    <source>
        <strain evidence="4">CBS 781.70</strain>
    </source>
</reference>
<dbReference type="AlphaFoldDB" id="A0A6G1G5P7"/>